<proteinExistence type="predicted"/>
<comment type="caution">
    <text evidence="1">The sequence shown here is derived from an EMBL/GenBank/DDBJ whole genome shotgun (WGS) entry which is preliminary data.</text>
</comment>
<evidence type="ECO:0000313" key="2">
    <source>
        <dbReference type="Proteomes" id="UP001163823"/>
    </source>
</evidence>
<gene>
    <name evidence="1" type="ORF">O6P43_026097</name>
</gene>
<name>A0AAD7PGZ3_QUISA</name>
<organism evidence="1 2">
    <name type="scientific">Quillaja saponaria</name>
    <name type="common">Soap bark tree</name>
    <dbReference type="NCBI Taxonomy" id="32244"/>
    <lineage>
        <taxon>Eukaryota</taxon>
        <taxon>Viridiplantae</taxon>
        <taxon>Streptophyta</taxon>
        <taxon>Embryophyta</taxon>
        <taxon>Tracheophyta</taxon>
        <taxon>Spermatophyta</taxon>
        <taxon>Magnoliopsida</taxon>
        <taxon>eudicotyledons</taxon>
        <taxon>Gunneridae</taxon>
        <taxon>Pentapetalae</taxon>
        <taxon>rosids</taxon>
        <taxon>fabids</taxon>
        <taxon>Fabales</taxon>
        <taxon>Quillajaceae</taxon>
        <taxon>Quillaja</taxon>
    </lineage>
</organism>
<dbReference type="AlphaFoldDB" id="A0AAD7PGZ3"/>
<protein>
    <submittedName>
        <fullName evidence="1">Uncharacterized protein</fullName>
    </submittedName>
</protein>
<keyword evidence="2" id="KW-1185">Reference proteome</keyword>
<dbReference type="Proteomes" id="UP001163823">
    <property type="component" value="Chromosome 10"/>
</dbReference>
<evidence type="ECO:0000313" key="1">
    <source>
        <dbReference type="EMBL" id="KAJ7954525.1"/>
    </source>
</evidence>
<sequence length="176" mass="20427">MYEHVRKFKSELKVLYGWIAEVATNCATLKNRALDTKKSNRELHCGRLEAQTQARGEFARKLKERDEEARRINADLEVIHKDLKPLTSNWDIELKENAIKVIVEFKESNEFCEIVLYEGKVFYVRGFFECHEMICAIDPSFFIEKLNYQGEDVEGSNAYGSLVVEVVLEENNVSQV</sequence>
<reference evidence="1" key="1">
    <citation type="journal article" date="2023" name="Science">
        <title>Elucidation of the pathway for biosynthesis of saponin adjuvants from the soapbark tree.</title>
        <authorList>
            <person name="Reed J."/>
            <person name="Orme A."/>
            <person name="El-Demerdash A."/>
            <person name="Owen C."/>
            <person name="Martin L.B.B."/>
            <person name="Misra R.C."/>
            <person name="Kikuchi S."/>
            <person name="Rejzek M."/>
            <person name="Martin A.C."/>
            <person name="Harkess A."/>
            <person name="Leebens-Mack J."/>
            <person name="Louveau T."/>
            <person name="Stephenson M.J."/>
            <person name="Osbourn A."/>
        </authorList>
    </citation>
    <scope>NUCLEOTIDE SEQUENCE</scope>
    <source>
        <strain evidence="1">S10</strain>
    </source>
</reference>
<dbReference type="KEGG" id="qsa:O6P43_026097"/>
<dbReference type="EMBL" id="JARAOO010000010">
    <property type="protein sequence ID" value="KAJ7954525.1"/>
    <property type="molecule type" value="Genomic_DNA"/>
</dbReference>
<accession>A0AAD7PGZ3</accession>